<dbReference type="OrthoDB" id="5328711at2"/>
<dbReference type="Proteomes" id="UP000254841">
    <property type="component" value="Unassembled WGS sequence"/>
</dbReference>
<sequence>MRILAKVWGFVVGLAMLLVVLINVIACADITKREAVYIPTKCKTKDIPKPMPSKESSVSEDVAEILKYTELLERDLEFCKGDGQ</sequence>
<keyword evidence="1" id="KW-0449">Lipoprotein</keyword>
<dbReference type="EMBL" id="UGHV01000001">
    <property type="protein sequence ID" value="STO96227.1"/>
    <property type="molecule type" value="Genomic_DNA"/>
</dbReference>
<dbReference type="RefSeq" id="WP_115010605.1">
    <property type="nucleotide sequence ID" value="NZ_UGHV01000001.1"/>
</dbReference>
<organism evidence="1 3">
    <name type="scientific">Helicobacter canis</name>
    <dbReference type="NCBI Taxonomy" id="29419"/>
    <lineage>
        <taxon>Bacteria</taxon>
        <taxon>Pseudomonadati</taxon>
        <taxon>Campylobacterota</taxon>
        <taxon>Epsilonproteobacteria</taxon>
        <taxon>Campylobacterales</taxon>
        <taxon>Helicobacteraceae</taxon>
        <taxon>Helicobacter</taxon>
    </lineage>
</organism>
<proteinExistence type="predicted"/>
<evidence type="ECO:0000313" key="2">
    <source>
        <dbReference type="EMBL" id="STP06456.1"/>
    </source>
</evidence>
<dbReference type="EMBL" id="UGHV01000003">
    <property type="protein sequence ID" value="STP06456.1"/>
    <property type="molecule type" value="Genomic_DNA"/>
</dbReference>
<evidence type="ECO:0000313" key="1">
    <source>
        <dbReference type="EMBL" id="STO96227.1"/>
    </source>
</evidence>
<accession>A0A377J179</accession>
<protein>
    <submittedName>
        <fullName evidence="1">Putative lipoprotein</fullName>
    </submittedName>
</protein>
<dbReference type="AlphaFoldDB" id="A0A377J179"/>
<name>A0A377J179_9HELI</name>
<reference evidence="1 3" key="1">
    <citation type="submission" date="2018-06" db="EMBL/GenBank/DDBJ databases">
        <authorList>
            <consortium name="Pathogen Informatics"/>
            <person name="Doyle S."/>
        </authorList>
    </citation>
    <scope>NUCLEOTIDE SEQUENCE [LARGE SCALE GENOMIC DNA]</scope>
    <source>
        <strain evidence="1 3">NCTC12410</strain>
    </source>
</reference>
<evidence type="ECO:0000313" key="3">
    <source>
        <dbReference type="Proteomes" id="UP000254841"/>
    </source>
</evidence>
<gene>
    <name evidence="1" type="ORF">NCTC12410_00036</name>
    <name evidence="2" type="ORF">NCTC12410_01995</name>
</gene>